<dbReference type="Gene3D" id="3.40.309.10">
    <property type="entry name" value="Aldehyde Dehydrogenase, Chain A, domain 2"/>
    <property type="match status" value="1"/>
</dbReference>
<dbReference type="PANTHER" id="PTHR43570">
    <property type="entry name" value="ALDEHYDE DEHYDROGENASE"/>
    <property type="match status" value="1"/>
</dbReference>
<dbReference type="InterPro" id="IPR016162">
    <property type="entry name" value="Ald_DH_N"/>
</dbReference>
<evidence type="ECO:0000256" key="2">
    <source>
        <dbReference type="ARBA" id="ARBA00023002"/>
    </source>
</evidence>
<proteinExistence type="inferred from homology"/>
<evidence type="ECO:0000256" key="5">
    <source>
        <dbReference type="PIRSR" id="PIRSR036492-1"/>
    </source>
</evidence>
<evidence type="ECO:0000313" key="9">
    <source>
        <dbReference type="EMBL" id="SOC37317.1"/>
    </source>
</evidence>
<keyword evidence="3" id="KW-0520">NAD</keyword>
<gene>
    <name evidence="9" type="ORF">SAMN05892877_104109</name>
</gene>
<dbReference type="Proteomes" id="UP000219167">
    <property type="component" value="Unassembled WGS sequence"/>
</dbReference>
<feature type="active site" evidence="5 6">
    <location>
        <position position="215"/>
    </location>
</feature>
<evidence type="ECO:0000256" key="4">
    <source>
        <dbReference type="PIRNR" id="PIRNR036492"/>
    </source>
</evidence>
<dbReference type="PIRSF" id="PIRSF036492">
    <property type="entry name" value="ALDH"/>
    <property type="match status" value="1"/>
</dbReference>
<comment type="similarity">
    <text evidence="1 4 7">Belongs to the aldehyde dehydrogenase family.</text>
</comment>
<feature type="domain" description="Aldehyde dehydrogenase" evidence="8">
    <location>
        <begin position="11"/>
        <end position="442"/>
    </location>
</feature>
<dbReference type="PROSITE" id="PS00687">
    <property type="entry name" value="ALDEHYDE_DEHYDR_GLU"/>
    <property type="match status" value="1"/>
</dbReference>
<name>A0A285U6K1_9HYPH</name>
<dbReference type="InterPro" id="IPR012394">
    <property type="entry name" value="Aldehyde_DH_NAD(P)"/>
</dbReference>
<dbReference type="EMBL" id="OBQD01000004">
    <property type="protein sequence ID" value="SOC37317.1"/>
    <property type="molecule type" value="Genomic_DNA"/>
</dbReference>
<accession>A0A285U6K1</accession>
<protein>
    <recommendedName>
        <fullName evidence="4">Aldehyde dehydrogenase</fullName>
    </recommendedName>
</protein>
<dbReference type="InterPro" id="IPR016161">
    <property type="entry name" value="Ald_DH/histidinol_DH"/>
</dbReference>
<evidence type="ECO:0000256" key="3">
    <source>
        <dbReference type="ARBA" id="ARBA00023027"/>
    </source>
</evidence>
<dbReference type="InterPro" id="IPR029510">
    <property type="entry name" value="Ald_DH_CS_GLU"/>
</dbReference>
<dbReference type="InterPro" id="IPR016163">
    <property type="entry name" value="Ald_DH_C"/>
</dbReference>
<dbReference type="PANTHER" id="PTHR43570:SF20">
    <property type="entry name" value="ALDEHYDE DEHYDROGENASE ALDX-RELATED"/>
    <property type="match status" value="1"/>
</dbReference>
<dbReference type="SUPFAM" id="SSF53720">
    <property type="entry name" value="ALDH-like"/>
    <property type="match status" value="1"/>
</dbReference>
<dbReference type="GO" id="GO:0006081">
    <property type="term" value="P:aldehyde metabolic process"/>
    <property type="evidence" value="ECO:0007669"/>
    <property type="project" value="InterPro"/>
</dbReference>
<evidence type="ECO:0000256" key="1">
    <source>
        <dbReference type="ARBA" id="ARBA00009986"/>
    </source>
</evidence>
<dbReference type="AlphaFoldDB" id="A0A285U6K1"/>
<dbReference type="CDD" id="cd07133">
    <property type="entry name" value="ALDH_CALDH_CalB"/>
    <property type="match status" value="1"/>
</dbReference>
<dbReference type="FunFam" id="3.40.309.10:FF:000003">
    <property type="entry name" value="Aldehyde dehydrogenase"/>
    <property type="match status" value="1"/>
</dbReference>
<reference evidence="9 10" key="1">
    <citation type="submission" date="2017-08" db="EMBL/GenBank/DDBJ databases">
        <authorList>
            <person name="de Groot N.N."/>
        </authorList>
    </citation>
    <scope>NUCLEOTIDE SEQUENCE [LARGE SCALE GENOMIC DNA]</scope>
    <source>
        <strain evidence="9 10">JC85</strain>
    </source>
</reference>
<dbReference type="GO" id="GO:0005737">
    <property type="term" value="C:cytoplasm"/>
    <property type="evidence" value="ECO:0007669"/>
    <property type="project" value="TreeGrafter"/>
</dbReference>
<keyword evidence="2 4" id="KW-0560">Oxidoreductase</keyword>
<evidence type="ECO:0000256" key="7">
    <source>
        <dbReference type="RuleBase" id="RU003345"/>
    </source>
</evidence>
<dbReference type="GO" id="GO:0004029">
    <property type="term" value="F:aldehyde dehydrogenase (NAD+) activity"/>
    <property type="evidence" value="ECO:0007669"/>
    <property type="project" value="TreeGrafter"/>
</dbReference>
<evidence type="ECO:0000313" key="10">
    <source>
        <dbReference type="Proteomes" id="UP000219167"/>
    </source>
</evidence>
<dbReference type="InterPro" id="IPR015590">
    <property type="entry name" value="Aldehyde_DH_dom"/>
</dbReference>
<organism evidence="9 10">
    <name type="scientific">Rhizobium subbaraonis</name>
    <dbReference type="NCBI Taxonomy" id="908946"/>
    <lineage>
        <taxon>Bacteria</taxon>
        <taxon>Pseudomonadati</taxon>
        <taxon>Pseudomonadota</taxon>
        <taxon>Alphaproteobacteria</taxon>
        <taxon>Hyphomicrobiales</taxon>
        <taxon>Rhizobiaceae</taxon>
        <taxon>Rhizobium/Agrobacterium group</taxon>
        <taxon>Rhizobium</taxon>
    </lineage>
</organism>
<keyword evidence="10" id="KW-1185">Reference proteome</keyword>
<evidence type="ECO:0000256" key="6">
    <source>
        <dbReference type="PROSITE-ProRule" id="PRU10007"/>
    </source>
</evidence>
<dbReference type="Gene3D" id="3.40.605.10">
    <property type="entry name" value="Aldehyde Dehydrogenase, Chain A, domain 1"/>
    <property type="match status" value="1"/>
</dbReference>
<dbReference type="OrthoDB" id="9812625at2"/>
<dbReference type="RefSeq" id="WP_025292350.1">
    <property type="nucleotide sequence ID" value="NZ_OBQD01000004.1"/>
</dbReference>
<dbReference type="Pfam" id="PF00171">
    <property type="entry name" value="Aldedh"/>
    <property type="match status" value="1"/>
</dbReference>
<evidence type="ECO:0000259" key="8">
    <source>
        <dbReference type="Pfam" id="PF00171"/>
    </source>
</evidence>
<sequence length="474" mass="50904">MNTSDISAALNAKVARMKQAHLAGGPASAELRRDRLQRAAELLITHHDELADAISADYGHRSPYQSLLADVLSSVAALRHASEHLETWMQPGEQDAPGPGMQARVQYQPLGVVGIISPWNFPINLAFSPLAGVFSAGNRALLKPSELTPRTSELLAQLVARYFDPLELEVVLGDAETGQAFSALPFDHLIFTGSTAVGRHVMRAAAENLVPVTLELGGKSPVFIDTDADIATAAARVLTVKTFNVGQICIAPDYVLLPETARDAFVEHARTFVARTLPTLHDNPDYTSIVSDRHYRRLIGLLDDARARGASVVGLEPAGEPHTDARTRKLAPTLVLNPQEDMQVMQEEIFGPVLPVLTYHDPQQALDYINAHPRPLAAYYFGNDPAKQQAFLESTTSGAAVINDVMTHAVVESVPFGGVGPSGIGAYHGIHGFRRFSHAKAVVVQSADGASNLRLRAPYADALAQARALLAGKA</sequence>
<feature type="active site" evidence="5">
    <location>
        <position position="249"/>
    </location>
</feature>